<evidence type="ECO:0000313" key="16">
    <source>
        <dbReference type="Proteomes" id="UP000194127"/>
    </source>
</evidence>
<keyword evidence="6" id="KW-0812">Transmembrane</keyword>
<evidence type="ECO:0000256" key="6">
    <source>
        <dbReference type="ARBA" id="ARBA00022692"/>
    </source>
</evidence>
<comment type="similarity">
    <text evidence="4 14">Belongs to the cytochrome P450 family.</text>
</comment>
<evidence type="ECO:0000256" key="12">
    <source>
        <dbReference type="ARBA" id="ARBA00023136"/>
    </source>
</evidence>
<evidence type="ECO:0000256" key="13">
    <source>
        <dbReference type="PIRSR" id="PIRSR602401-1"/>
    </source>
</evidence>
<dbReference type="Gene3D" id="1.10.630.10">
    <property type="entry name" value="Cytochrome P450"/>
    <property type="match status" value="1"/>
</dbReference>
<dbReference type="InterPro" id="IPR001128">
    <property type="entry name" value="Cyt_P450"/>
</dbReference>
<evidence type="ECO:0000256" key="14">
    <source>
        <dbReference type="RuleBase" id="RU000461"/>
    </source>
</evidence>
<proteinExistence type="inferred from homology"/>
<keyword evidence="9 14" id="KW-0560">Oxidoreductase</keyword>
<comment type="pathway">
    <text evidence="3">Secondary metabolite biosynthesis.</text>
</comment>
<dbReference type="PRINTS" id="PR00385">
    <property type="entry name" value="P450"/>
</dbReference>
<evidence type="ECO:0008006" key="17">
    <source>
        <dbReference type="Google" id="ProtNLM"/>
    </source>
</evidence>
<dbReference type="InterPro" id="IPR050364">
    <property type="entry name" value="Cytochrome_P450_fung"/>
</dbReference>
<dbReference type="InterPro" id="IPR002401">
    <property type="entry name" value="Cyt_P450_E_grp-I"/>
</dbReference>
<dbReference type="AlphaFoldDB" id="A0A1X6N1A3"/>
<dbReference type="InterPro" id="IPR036396">
    <property type="entry name" value="Cyt_P450_sf"/>
</dbReference>
<evidence type="ECO:0000256" key="7">
    <source>
        <dbReference type="ARBA" id="ARBA00022723"/>
    </source>
</evidence>
<dbReference type="PROSITE" id="PS00086">
    <property type="entry name" value="CYTOCHROME_P450"/>
    <property type="match status" value="1"/>
</dbReference>
<dbReference type="GO" id="GO:0004497">
    <property type="term" value="F:monooxygenase activity"/>
    <property type="evidence" value="ECO:0007669"/>
    <property type="project" value="UniProtKB-KW"/>
</dbReference>
<dbReference type="GO" id="GO:0020037">
    <property type="term" value="F:heme binding"/>
    <property type="evidence" value="ECO:0007669"/>
    <property type="project" value="InterPro"/>
</dbReference>
<dbReference type="Proteomes" id="UP000194127">
    <property type="component" value="Unassembled WGS sequence"/>
</dbReference>
<evidence type="ECO:0000256" key="9">
    <source>
        <dbReference type="ARBA" id="ARBA00023002"/>
    </source>
</evidence>
<dbReference type="InterPro" id="IPR017972">
    <property type="entry name" value="Cyt_P450_CS"/>
</dbReference>
<dbReference type="PANTHER" id="PTHR46300:SF2">
    <property type="entry name" value="CYTOCHROME P450 MONOOXYGENASE ALNH-RELATED"/>
    <property type="match status" value="1"/>
</dbReference>
<keyword evidence="7 13" id="KW-0479">Metal-binding</keyword>
<dbReference type="GeneID" id="36324034"/>
<dbReference type="EMBL" id="KZ110597">
    <property type="protein sequence ID" value="OSX62246.1"/>
    <property type="molecule type" value="Genomic_DNA"/>
</dbReference>
<reference evidence="15 16" key="1">
    <citation type="submission" date="2017-04" db="EMBL/GenBank/DDBJ databases">
        <title>Genome Sequence of the Model Brown-Rot Fungus Postia placenta SB12.</title>
        <authorList>
            <consortium name="DOE Joint Genome Institute"/>
            <person name="Gaskell J."/>
            <person name="Kersten P."/>
            <person name="Larrondo L.F."/>
            <person name="Canessa P."/>
            <person name="Martinez D."/>
            <person name="Hibbett D."/>
            <person name="Schmoll M."/>
            <person name="Kubicek C.P."/>
            <person name="Martinez A.T."/>
            <person name="Yadav J."/>
            <person name="Master E."/>
            <person name="Magnuson J.K."/>
            <person name="James T."/>
            <person name="Yaver D."/>
            <person name="Berka R."/>
            <person name="Labutti K."/>
            <person name="Lipzen A."/>
            <person name="Aerts A."/>
            <person name="Barry K."/>
            <person name="Henrissat B."/>
            <person name="Blanchette R."/>
            <person name="Grigoriev I."/>
            <person name="Cullen D."/>
        </authorList>
    </citation>
    <scope>NUCLEOTIDE SEQUENCE [LARGE SCALE GENOMIC DNA]</scope>
    <source>
        <strain evidence="15 16">MAD-698-R-SB12</strain>
    </source>
</reference>
<keyword evidence="12" id="KW-0472">Membrane</keyword>
<keyword evidence="5 13" id="KW-0349">Heme</keyword>
<dbReference type="STRING" id="670580.A0A1X6N1A3"/>
<dbReference type="GO" id="GO:0016020">
    <property type="term" value="C:membrane"/>
    <property type="evidence" value="ECO:0007669"/>
    <property type="project" value="UniProtKB-SubCell"/>
</dbReference>
<dbReference type="PRINTS" id="PR00463">
    <property type="entry name" value="EP450I"/>
</dbReference>
<evidence type="ECO:0000256" key="1">
    <source>
        <dbReference type="ARBA" id="ARBA00001971"/>
    </source>
</evidence>
<dbReference type="SUPFAM" id="SSF48264">
    <property type="entry name" value="Cytochrome P450"/>
    <property type="match status" value="1"/>
</dbReference>
<organism evidence="15 16">
    <name type="scientific">Postia placenta MAD-698-R-SB12</name>
    <dbReference type="NCBI Taxonomy" id="670580"/>
    <lineage>
        <taxon>Eukaryota</taxon>
        <taxon>Fungi</taxon>
        <taxon>Dikarya</taxon>
        <taxon>Basidiomycota</taxon>
        <taxon>Agaricomycotina</taxon>
        <taxon>Agaricomycetes</taxon>
        <taxon>Polyporales</taxon>
        <taxon>Adustoporiaceae</taxon>
        <taxon>Rhodonia</taxon>
    </lineage>
</organism>
<dbReference type="PANTHER" id="PTHR46300">
    <property type="entry name" value="P450, PUTATIVE (EUROFUNG)-RELATED-RELATED"/>
    <property type="match status" value="1"/>
</dbReference>
<evidence type="ECO:0000256" key="11">
    <source>
        <dbReference type="ARBA" id="ARBA00023033"/>
    </source>
</evidence>
<evidence type="ECO:0000256" key="4">
    <source>
        <dbReference type="ARBA" id="ARBA00010617"/>
    </source>
</evidence>
<keyword evidence="11 14" id="KW-0503">Monooxygenase</keyword>
<keyword evidence="10 13" id="KW-0408">Iron</keyword>
<evidence type="ECO:0000256" key="10">
    <source>
        <dbReference type="ARBA" id="ARBA00023004"/>
    </source>
</evidence>
<protein>
    <recommendedName>
        <fullName evidence="17">Cytochrome P450</fullName>
    </recommendedName>
</protein>
<dbReference type="GO" id="GO:0016705">
    <property type="term" value="F:oxidoreductase activity, acting on paired donors, with incorporation or reduction of molecular oxygen"/>
    <property type="evidence" value="ECO:0007669"/>
    <property type="project" value="InterPro"/>
</dbReference>
<feature type="binding site" description="axial binding residue" evidence="13">
    <location>
        <position position="417"/>
    </location>
    <ligand>
        <name>heme</name>
        <dbReference type="ChEBI" id="CHEBI:30413"/>
    </ligand>
    <ligandPart>
        <name>Fe</name>
        <dbReference type="ChEBI" id="CHEBI:18248"/>
    </ligandPart>
</feature>
<dbReference type="Pfam" id="PF00067">
    <property type="entry name" value="p450"/>
    <property type="match status" value="1"/>
</dbReference>
<keyword evidence="16" id="KW-1185">Reference proteome</keyword>
<dbReference type="GO" id="GO:0005506">
    <property type="term" value="F:iron ion binding"/>
    <property type="evidence" value="ECO:0007669"/>
    <property type="project" value="InterPro"/>
</dbReference>
<sequence>MRRRTLQVAPYPPGPNAFPFIGHTFQVPNQHTWRYFHWLSQKYGPVVRLSLAGNDTVVLSDAKDAEEILVHRSHNYSSRKQLIYAGKYQSQNKRLVLLPYGTALKQQRAAFHQMLKPRVVGAYEFMQEIESTKFLLDFLVRPENTDMHCKRFAAAMVFYLSYGRRLPNDGQDLNAVLAVLDNFTKDTYPGAHLVDTLPILDRLPDFLAPWRTEACTKHEKEMKLYIRLVLEVNEEMLKGNFGIECFSARLWEKQRDLGLDIKDIAYIAGSAFEAGTDTTAGTFQWFLMAMLLYPDTMRKAQGELDAILGADGKTLPCFANMKDLPYCTALVKEVFRWSPVAPGGFPHYSDTDDEYKGYLIKAKTMVIPCVWSMHRNPKEFADPGRFEPERFLRQGGCDEPESLTEGHYGFGFGRRICPGQHLGSKTIWIGITRLLWAFTIEPTLDAEGNPTAVDPDNCTSGMSSKPINLPLRVTARSKRHEETILREWEEHSSFGS</sequence>
<dbReference type="RefSeq" id="XP_024339040.1">
    <property type="nucleotide sequence ID" value="XM_024479084.1"/>
</dbReference>
<dbReference type="OrthoDB" id="1055148at2759"/>
<evidence type="ECO:0000256" key="2">
    <source>
        <dbReference type="ARBA" id="ARBA00004370"/>
    </source>
</evidence>
<dbReference type="CDD" id="cd11065">
    <property type="entry name" value="CYP64-like"/>
    <property type="match status" value="1"/>
</dbReference>
<gene>
    <name evidence="15" type="ORF">POSPLADRAFT_1046619</name>
</gene>
<comment type="cofactor">
    <cofactor evidence="1 13">
        <name>heme</name>
        <dbReference type="ChEBI" id="CHEBI:30413"/>
    </cofactor>
</comment>
<evidence type="ECO:0000256" key="8">
    <source>
        <dbReference type="ARBA" id="ARBA00022989"/>
    </source>
</evidence>
<evidence type="ECO:0000313" key="15">
    <source>
        <dbReference type="EMBL" id="OSX62246.1"/>
    </source>
</evidence>
<comment type="subcellular location">
    <subcellularLocation>
        <location evidence="2">Membrane</location>
    </subcellularLocation>
</comment>
<accession>A0A1X6N1A3</accession>
<evidence type="ECO:0000256" key="5">
    <source>
        <dbReference type="ARBA" id="ARBA00022617"/>
    </source>
</evidence>
<name>A0A1X6N1A3_9APHY</name>
<evidence type="ECO:0000256" key="3">
    <source>
        <dbReference type="ARBA" id="ARBA00005179"/>
    </source>
</evidence>
<keyword evidence="8" id="KW-1133">Transmembrane helix</keyword>